<evidence type="ECO:0000313" key="3">
    <source>
        <dbReference type="EMBL" id="EFM83715.1"/>
    </source>
</evidence>
<evidence type="ECO:0000256" key="1">
    <source>
        <dbReference type="SAM" id="MobiDB-lite"/>
    </source>
</evidence>
<dbReference type="PANTHER" id="PTHR40027:SF1">
    <property type="entry name" value="CELL DIVISION PROTEIN DIVIC"/>
    <property type="match status" value="1"/>
</dbReference>
<dbReference type="Pfam" id="PF04977">
    <property type="entry name" value="DivIC"/>
    <property type="match status" value="1"/>
</dbReference>
<keyword evidence="2" id="KW-0472">Membrane</keyword>
<reference evidence="3 4" key="1">
    <citation type="submission" date="2010-07" db="EMBL/GenBank/DDBJ databases">
        <authorList>
            <person name="Sid Ahmed O."/>
        </authorList>
    </citation>
    <scope>NUCLEOTIDE SEQUENCE [LARGE SCALE GENOMIC DNA]</scope>
    <source>
        <strain evidence="3 4">TX4248</strain>
    </source>
</reference>
<dbReference type="HOGENOM" id="CLU_134863_2_1_9"/>
<feature type="compositionally biased region" description="Low complexity" evidence="1">
    <location>
        <begin position="142"/>
        <end position="159"/>
    </location>
</feature>
<dbReference type="EMBL" id="AEBR01000018">
    <property type="protein sequence ID" value="EFM83715.1"/>
    <property type="molecule type" value="Genomic_DNA"/>
</dbReference>
<keyword evidence="2" id="KW-0812">Transmembrane</keyword>
<dbReference type="GO" id="GO:0051301">
    <property type="term" value="P:cell division"/>
    <property type="evidence" value="ECO:0007669"/>
    <property type="project" value="InterPro"/>
</dbReference>
<comment type="caution">
    <text evidence="3">The sequence shown here is derived from an EMBL/GenBank/DDBJ whole genome shotgun (WGS) entry which is preliminary data.</text>
</comment>
<evidence type="ECO:0000256" key="2">
    <source>
        <dbReference type="SAM" id="Phobius"/>
    </source>
</evidence>
<dbReference type="InterPro" id="IPR007060">
    <property type="entry name" value="FtsL/DivIC"/>
</dbReference>
<dbReference type="InterPro" id="IPR039076">
    <property type="entry name" value="DivIC"/>
</dbReference>
<sequence length="159" mass="18110">MGKNEKNSKKVAALENDYTKEQYVEFQKQQKQLIFRRRRLAAIFLVAFIIFAFSGIQLMKDYHRLGAFKQERADAIAESVAVDKKVKDLKKDVALLKDDDYVAKLARSRFLLSKEGEQIYPTPEQMKKTQTSGAEESKSSSEKNSQSQSSTETTKSSAE</sequence>
<feature type="transmembrane region" description="Helical" evidence="2">
    <location>
        <begin position="40"/>
        <end position="59"/>
    </location>
</feature>
<evidence type="ECO:0000313" key="4">
    <source>
        <dbReference type="Proteomes" id="UP000004846"/>
    </source>
</evidence>
<dbReference type="Proteomes" id="UP000004846">
    <property type="component" value="Unassembled WGS sequence"/>
</dbReference>
<protein>
    <submittedName>
        <fullName evidence="3">Septum formation initiator</fullName>
    </submittedName>
</protein>
<dbReference type="PANTHER" id="PTHR40027">
    <property type="entry name" value="CELL DIVISION PROTEIN DIVIC"/>
    <property type="match status" value="1"/>
</dbReference>
<organism evidence="3 4">
    <name type="scientific">Enterococcus faecalis TX4248</name>
    <dbReference type="NCBI Taxonomy" id="749495"/>
    <lineage>
        <taxon>Bacteria</taxon>
        <taxon>Bacillati</taxon>
        <taxon>Bacillota</taxon>
        <taxon>Bacilli</taxon>
        <taxon>Lactobacillales</taxon>
        <taxon>Enterococcaceae</taxon>
        <taxon>Enterococcus</taxon>
    </lineage>
</organism>
<dbReference type="RefSeq" id="WP_002356257.1">
    <property type="nucleotide sequence ID" value="NZ_GL454424.1"/>
</dbReference>
<dbReference type="GeneID" id="60892752"/>
<accession>A0A125W8R7</accession>
<feature type="region of interest" description="Disordered" evidence="1">
    <location>
        <begin position="116"/>
        <end position="159"/>
    </location>
</feature>
<proteinExistence type="predicted"/>
<dbReference type="AlphaFoldDB" id="A0A125W8R7"/>
<name>A0A125W8R7_ENTFL</name>
<gene>
    <name evidence="3" type="ORF">HMPREF9498_00650</name>
</gene>
<keyword evidence="2" id="KW-1133">Transmembrane helix</keyword>